<reference evidence="1 2" key="1">
    <citation type="submission" date="2019-10" db="EMBL/GenBank/DDBJ databases">
        <title>Extracellular Electron Transfer in a Candidatus Methanoperedens spp. Enrichment Culture.</title>
        <authorList>
            <person name="Berger S."/>
            <person name="Rangel Shaw D."/>
            <person name="Berben T."/>
            <person name="In 'T Zandt M."/>
            <person name="Frank J."/>
            <person name="Reimann J."/>
            <person name="Jetten M.S.M."/>
            <person name="Welte C.U."/>
        </authorList>
    </citation>
    <scope>NUCLEOTIDE SEQUENCE [LARGE SCALE GENOMIC DNA]</scope>
    <source>
        <strain evidence="1">SB12</strain>
    </source>
</reference>
<dbReference type="AlphaFoldDB" id="A0A833GZ80"/>
<organism evidence="1 2">
    <name type="scientific">Leptonema illini</name>
    <dbReference type="NCBI Taxonomy" id="183"/>
    <lineage>
        <taxon>Bacteria</taxon>
        <taxon>Pseudomonadati</taxon>
        <taxon>Spirochaetota</taxon>
        <taxon>Spirochaetia</taxon>
        <taxon>Leptospirales</taxon>
        <taxon>Leptospiraceae</taxon>
        <taxon>Leptonema</taxon>
    </lineage>
</organism>
<accession>A0A833GZ80</accession>
<comment type="caution">
    <text evidence="1">The sequence shown here is derived from an EMBL/GenBank/DDBJ whole genome shotgun (WGS) entry which is preliminary data.</text>
</comment>
<protein>
    <submittedName>
        <fullName evidence="1">Uncharacterized protein</fullName>
    </submittedName>
</protein>
<evidence type="ECO:0000313" key="2">
    <source>
        <dbReference type="Proteomes" id="UP000460298"/>
    </source>
</evidence>
<dbReference type="Proteomes" id="UP000460298">
    <property type="component" value="Unassembled WGS sequence"/>
</dbReference>
<sequence length="60" mass="7468">MEDKNFEGSDVRGMSRKEREAVFDRIERRRRRGEIPVSEEWQRAQRKLSKLDIWMLKRFQ</sequence>
<proteinExistence type="predicted"/>
<evidence type="ECO:0000313" key="1">
    <source>
        <dbReference type="EMBL" id="KAB2930587.1"/>
    </source>
</evidence>
<gene>
    <name evidence="1" type="ORF">F9K24_16220</name>
</gene>
<name>A0A833GZ80_9LEPT</name>
<dbReference type="EMBL" id="WBUI01000019">
    <property type="protein sequence ID" value="KAB2930587.1"/>
    <property type="molecule type" value="Genomic_DNA"/>
</dbReference>